<dbReference type="AlphaFoldDB" id="A0A6A6FCQ1"/>
<dbReference type="Proteomes" id="UP000799539">
    <property type="component" value="Unassembled WGS sequence"/>
</dbReference>
<reference evidence="2" key="1">
    <citation type="journal article" date="2020" name="Stud. Mycol.">
        <title>101 Dothideomycetes genomes: a test case for predicting lifestyles and emergence of pathogens.</title>
        <authorList>
            <person name="Haridas S."/>
            <person name="Albert R."/>
            <person name="Binder M."/>
            <person name="Bloem J."/>
            <person name="Labutti K."/>
            <person name="Salamov A."/>
            <person name="Andreopoulos B."/>
            <person name="Baker S."/>
            <person name="Barry K."/>
            <person name="Bills G."/>
            <person name="Bluhm B."/>
            <person name="Cannon C."/>
            <person name="Castanera R."/>
            <person name="Culley D."/>
            <person name="Daum C."/>
            <person name="Ezra D."/>
            <person name="Gonzalez J."/>
            <person name="Henrissat B."/>
            <person name="Kuo A."/>
            <person name="Liang C."/>
            <person name="Lipzen A."/>
            <person name="Lutzoni F."/>
            <person name="Magnuson J."/>
            <person name="Mondo S."/>
            <person name="Nolan M."/>
            <person name="Ohm R."/>
            <person name="Pangilinan J."/>
            <person name="Park H.-J."/>
            <person name="Ramirez L."/>
            <person name="Alfaro M."/>
            <person name="Sun H."/>
            <person name="Tritt A."/>
            <person name="Yoshinaga Y."/>
            <person name="Zwiers L.-H."/>
            <person name="Turgeon B."/>
            <person name="Goodwin S."/>
            <person name="Spatafora J."/>
            <person name="Crous P."/>
            <person name="Grigoriev I."/>
        </authorList>
    </citation>
    <scope>NUCLEOTIDE SEQUENCE</scope>
    <source>
        <strain evidence="2">SCOH1-5</strain>
    </source>
</reference>
<proteinExistence type="predicted"/>
<name>A0A6A6FCQ1_9PEZI</name>
<gene>
    <name evidence="2" type="ORF">CERZMDRAFT_98554</name>
</gene>
<keyword evidence="3" id="KW-1185">Reference proteome</keyword>
<evidence type="ECO:0000313" key="2">
    <source>
        <dbReference type="EMBL" id="KAF2211240.1"/>
    </source>
</evidence>
<organism evidence="2 3">
    <name type="scientific">Cercospora zeae-maydis SCOH1-5</name>
    <dbReference type="NCBI Taxonomy" id="717836"/>
    <lineage>
        <taxon>Eukaryota</taxon>
        <taxon>Fungi</taxon>
        <taxon>Dikarya</taxon>
        <taxon>Ascomycota</taxon>
        <taxon>Pezizomycotina</taxon>
        <taxon>Dothideomycetes</taxon>
        <taxon>Dothideomycetidae</taxon>
        <taxon>Mycosphaerellales</taxon>
        <taxon>Mycosphaerellaceae</taxon>
        <taxon>Cercospora</taxon>
    </lineage>
</organism>
<feature type="region of interest" description="Disordered" evidence="1">
    <location>
        <begin position="94"/>
        <end position="114"/>
    </location>
</feature>
<evidence type="ECO:0000256" key="1">
    <source>
        <dbReference type="SAM" id="MobiDB-lite"/>
    </source>
</evidence>
<sequence length="141" mass="15631">MIKKAKGGPDLSKLSALASGKFLCSELMIRIDRLERAERGKITVTLECLEKKVGDHESLSVKAAAAAAIRHMLQTVCNISCLVEDDPWSELEQKDHIHRNTKDIPADQATRSKYTSETIEKVKTLWHESSRSEIRGISGGS</sequence>
<dbReference type="EMBL" id="ML992677">
    <property type="protein sequence ID" value="KAF2211240.1"/>
    <property type="molecule type" value="Genomic_DNA"/>
</dbReference>
<evidence type="ECO:0000313" key="3">
    <source>
        <dbReference type="Proteomes" id="UP000799539"/>
    </source>
</evidence>
<accession>A0A6A6FCQ1</accession>
<protein>
    <submittedName>
        <fullName evidence="2">Uncharacterized protein</fullName>
    </submittedName>
</protein>
<feature type="compositionally biased region" description="Basic and acidic residues" evidence="1">
    <location>
        <begin position="94"/>
        <end position="105"/>
    </location>
</feature>